<evidence type="ECO:0000313" key="13">
    <source>
        <dbReference type="Proteomes" id="UP000038045"/>
    </source>
</evidence>
<keyword evidence="10 11" id="KW-0407">Ion channel</keyword>
<evidence type="ECO:0000259" key="12">
    <source>
        <dbReference type="Pfam" id="PF02931"/>
    </source>
</evidence>
<evidence type="ECO:0000256" key="5">
    <source>
        <dbReference type="ARBA" id="ARBA00022692"/>
    </source>
</evidence>
<dbReference type="PROSITE" id="PS00236">
    <property type="entry name" value="NEUROTR_ION_CHANNEL"/>
    <property type="match status" value="1"/>
</dbReference>
<dbReference type="Proteomes" id="UP000038045">
    <property type="component" value="Unplaced"/>
</dbReference>
<dbReference type="InterPro" id="IPR036734">
    <property type="entry name" value="Neur_chan_lig-bd_sf"/>
</dbReference>
<dbReference type="PANTHER" id="PTHR18945">
    <property type="entry name" value="NEUROTRANSMITTER GATED ION CHANNEL"/>
    <property type="match status" value="1"/>
</dbReference>
<organism evidence="13 14">
    <name type="scientific">Parastrongyloides trichosuri</name>
    <name type="common">Possum-specific nematode worm</name>
    <dbReference type="NCBI Taxonomy" id="131310"/>
    <lineage>
        <taxon>Eukaryota</taxon>
        <taxon>Metazoa</taxon>
        <taxon>Ecdysozoa</taxon>
        <taxon>Nematoda</taxon>
        <taxon>Chromadorea</taxon>
        <taxon>Rhabditida</taxon>
        <taxon>Tylenchina</taxon>
        <taxon>Panagrolaimomorpha</taxon>
        <taxon>Strongyloidoidea</taxon>
        <taxon>Strongyloididae</taxon>
        <taxon>Parastrongyloides</taxon>
    </lineage>
</organism>
<comment type="caution">
    <text evidence="11">Lacks conserved residue(s) required for the propagation of feature annotation.</text>
</comment>
<dbReference type="SUPFAM" id="SSF90112">
    <property type="entry name" value="Neurotransmitter-gated ion-channel transmembrane pore"/>
    <property type="match status" value="1"/>
</dbReference>
<dbReference type="WBParaSite" id="PTRK_0000505400.1">
    <property type="protein sequence ID" value="PTRK_0000505400.1"/>
    <property type="gene ID" value="PTRK_0000505400"/>
</dbReference>
<keyword evidence="9 11" id="KW-0472">Membrane</keyword>
<dbReference type="Pfam" id="PF02931">
    <property type="entry name" value="Neur_chan_LBD"/>
    <property type="match status" value="1"/>
</dbReference>
<proteinExistence type="inferred from homology"/>
<feature type="transmembrane region" description="Helical" evidence="11">
    <location>
        <begin position="808"/>
        <end position="830"/>
    </location>
</feature>
<comment type="subcellular location">
    <subcellularLocation>
        <location evidence="2">Cell membrane</location>
    </subcellularLocation>
    <subcellularLocation>
        <location evidence="1">Membrane</location>
        <topology evidence="1">Multi-pass membrane protein</topology>
    </subcellularLocation>
</comment>
<accession>A0A0N4ZBZ9</accession>
<keyword evidence="13" id="KW-1185">Reference proteome</keyword>
<dbReference type="InterPro" id="IPR018000">
    <property type="entry name" value="Neurotransmitter_ion_chnl_CS"/>
</dbReference>
<evidence type="ECO:0000256" key="4">
    <source>
        <dbReference type="ARBA" id="ARBA00022475"/>
    </source>
</evidence>
<evidence type="ECO:0000256" key="1">
    <source>
        <dbReference type="ARBA" id="ARBA00004141"/>
    </source>
</evidence>
<protein>
    <submittedName>
        <fullName evidence="14">Neur_chan_LBD domain-containing protein</fullName>
    </submittedName>
</protein>
<feature type="domain" description="Neurotransmitter-gated ion-channel ligand-binding" evidence="12">
    <location>
        <begin position="547"/>
        <end position="716"/>
    </location>
</feature>
<keyword evidence="8 11" id="KW-0406">Ion transport</keyword>
<evidence type="ECO:0000256" key="9">
    <source>
        <dbReference type="ARBA" id="ARBA00023136"/>
    </source>
</evidence>
<dbReference type="CDD" id="cd18987">
    <property type="entry name" value="LGIC_ECD_anion"/>
    <property type="match status" value="1"/>
</dbReference>
<keyword evidence="3 11" id="KW-0813">Transport</keyword>
<sequence>MKIFKNLPDVKIYFIILNIFLHSIYGEVYNVENLYKESLLINSPSTIRLGSYHGKRVYILSESNNKNDKQKELSQVSPSTINEAIKNTLSYEELPEMVKDDVLISETEVIKENESKLSTTMESLLITEDEEVTNKIYKPELTTLATTKNYFQKKDSSIINKNFDTISKTTTKYSSIDYDSTQYSKFSQKFQPNNDKTLSLINYSSETKNKEEEYQEFLKNNKLIEPLNKYNEDLLTTTSNPTSITNIENLLFSQSTHSKSEIKEFNPTPNKLSKVKWNFGKINVMFEKDNNNEVLVNDKTTISIPVNDVKIINNDANDVKVDKENGSVKGDKDTNFKKTDNIKTFFKFLNVKLEAMSEEVKNETEVINAINEKKNEDKKIINENDTFETVNDTIYDNENLNDINIENVTIESGNEEEEKSDNVEVVLDKDIKNIFSQLFEENNESNESNDALESVTIGEHVTIEEVQYDETESPEGENNYEYDNDFLEENERFDYNVSMLTPFITDLLFRNDETLRVTLVDKMLLEKDIPDIVGDYSGSHIYPILISQNYNNNSLPIIFPDIPVYVMVSLDIIDISSFNMQSMDYVVDILLNMRWYDMRLIHKKNKPISINEQRIIERIWRPDTYVVNAKRSYLHKITFQNIKMRIFPDGLVLYSVHITVQPSCNMRFCMFPHDQQECYLDLSSIAYSDGQLKFIWSEDPYYLINPPTLPEFKLTTITVNECLSHDKLITSSCLRLAFKLKRDSAKYIVEKYIPSTLAMMFAWVAPYVPYNYEDVRIVTPITILLALVQMQKGGIETRTSYLTSLDKWFAVMKVFSVISLMESLVVLSLVRKSRELKKKEFKAVNEFEKEMIKIQERQIKKLYNRIDLIARVISPLVFIFYLIYYVCVMVTGNVDERC</sequence>
<dbReference type="InterPro" id="IPR006028">
    <property type="entry name" value="GABAA/Glycine_rcpt"/>
</dbReference>
<evidence type="ECO:0000256" key="10">
    <source>
        <dbReference type="ARBA" id="ARBA00023303"/>
    </source>
</evidence>
<evidence type="ECO:0000256" key="11">
    <source>
        <dbReference type="RuleBase" id="RU000687"/>
    </source>
</evidence>
<keyword evidence="7 11" id="KW-1133">Transmembrane helix</keyword>
<evidence type="ECO:0000256" key="6">
    <source>
        <dbReference type="ARBA" id="ARBA00022729"/>
    </source>
</evidence>
<dbReference type="Gene3D" id="1.20.58.390">
    <property type="entry name" value="Neurotransmitter-gated ion-channel transmembrane domain"/>
    <property type="match status" value="1"/>
</dbReference>
<comment type="similarity">
    <text evidence="11">Belongs to the ligand-gated ion channel (TC 1.A.9) family.</text>
</comment>
<dbReference type="AlphaFoldDB" id="A0A0N4ZBZ9"/>
<dbReference type="Gene3D" id="2.70.170.10">
    <property type="entry name" value="Neurotransmitter-gated ion-channel ligand-binding domain"/>
    <property type="match status" value="1"/>
</dbReference>
<dbReference type="SUPFAM" id="SSF63712">
    <property type="entry name" value="Nicotinic receptor ligand binding domain-like"/>
    <property type="match status" value="1"/>
</dbReference>
<dbReference type="InterPro" id="IPR006201">
    <property type="entry name" value="Neur_channel"/>
</dbReference>
<feature type="transmembrane region" description="Helical" evidence="11">
    <location>
        <begin position="868"/>
        <end position="886"/>
    </location>
</feature>
<dbReference type="GO" id="GO:0004888">
    <property type="term" value="F:transmembrane signaling receptor activity"/>
    <property type="evidence" value="ECO:0007669"/>
    <property type="project" value="InterPro"/>
</dbReference>
<dbReference type="InterPro" id="IPR006202">
    <property type="entry name" value="Neur_chan_lig-bd"/>
</dbReference>
<keyword evidence="4" id="KW-1003">Cell membrane</keyword>
<evidence type="ECO:0000313" key="14">
    <source>
        <dbReference type="WBParaSite" id="PTRK_0000505400.1"/>
    </source>
</evidence>
<reference evidence="14" key="1">
    <citation type="submission" date="2017-02" db="UniProtKB">
        <authorList>
            <consortium name="WormBaseParasite"/>
        </authorList>
    </citation>
    <scope>IDENTIFICATION</scope>
</reference>
<keyword evidence="6" id="KW-0732">Signal</keyword>
<name>A0A0N4ZBZ9_PARTI</name>
<dbReference type="PRINTS" id="PR00253">
    <property type="entry name" value="GABAARECEPTR"/>
</dbReference>
<evidence type="ECO:0000256" key="8">
    <source>
        <dbReference type="ARBA" id="ARBA00023065"/>
    </source>
</evidence>
<evidence type="ECO:0000256" key="2">
    <source>
        <dbReference type="ARBA" id="ARBA00004236"/>
    </source>
</evidence>
<dbReference type="InterPro" id="IPR038050">
    <property type="entry name" value="Neuro_actylchol_rec"/>
</dbReference>
<keyword evidence="5 11" id="KW-0812">Transmembrane</keyword>
<evidence type="ECO:0000256" key="7">
    <source>
        <dbReference type="ARBA" id="ARBA00022989"/>
    </source>
</evidence>
<dbReference type="STRING" id="131310.A0A0N4ZBZ9"/>
<dbReference type="GO" id="GO:0005230">
    <property type="term" value="F:extracellular ligand-gated monoatomic ion channel activity"/>
    <property type="evidence" value="ECO:0007669"/>
    <property type="project" value="InterPro"/>
</dbReference>
<evidence type="ECO:0000256" key="3">
    <source>
        <dbReference type="ARBA" id="ARBA00022448"/>
    </source>
</evidence>
<dbReference type="InterPro" id="IPR036719">
    <property type="entry name" value="Neuro-gated_channel_TM_sf"/>
</dbReference>
<dbReference type="PRINTS" id="PR00252">
    <property type="entry name" value="NRIONCHANNEL"/>
</dbReference>
<dbReference type="GO" id="GO:0005886">
    <property type="term" value="C:plasma membrane"/>
    <property type="evidence" value="ECO:0007669"/>
    <property type="project" value="UniProtKB-SubCell"/>
</dbReference>